<dbReference type="InterPro" id="IPR050319">
    <property type="entry name" value="ABC_transp_ATP-bind"/>
</dbReference>
<keyword evidence="5 7" id="KW-0067">ATP-binding</keyword>
<protein>
    <submittedName>
        <fullName evidence="7">ABC transporter ATP-binding protein</fullName>
    </submittedName>
</protein>
<reference evidence="7" key="1">
    <citation type="submission" date="2021-06" db="EMBL/GenBank/DDBJ databases">
        <title>Direct submission.</title>
        <authorList>
            <person name="Lee C.-S."/>
            <person name="Jin L."/>
        </authorList>
    </citation>
    <scope>NUCLEOTIDE SEQUENCE</scope>
    <source>
        <strain evidence="7">Con5</strain>
    </source>
</reference>
<evidence type="ECO:0000256" key="1">
    <source>
        <dbReference type="ARBA" id="ARBA00004417"/>
    </source>
</evidence>
<dbReference type="CDD" id="cd03257">
    <property type="entry name" value="ABC_NikE_OppD_transporters"/>
    <property type="match status" value="1"/>
</dbReference>
<dbReference type="PANTHER" id="PTHR43776">
    <property type="entry name" value="TRANSPORT ATP-BINDING PROTEIN"/>
    <property type="match status" value="1"/>
</dbReference>
<evidence type="ECO:0000256" key="4">
    <source>
        <dbReference type="ARBA" id="ARBA00022741"/>
    </source>
</evidence>
<dbReference type="PROSITE" id="PS00211">
    <property type="entry name" value="ABC_TRANSPORTER_1"/>
    <property type="match status" value="1"/>
</dbReference>
<dbReference type="InterPro" id="IPR027417">
    <property type="entry name" value="P-loop_NTPase"/>
</dbReference>
<evidence type="ECO:0000313" key="7">
    <source>
        <dbReference type="EMBL" id="QWK89272.1"/>
    </source>
</evidence>
<dbReference type="GO" id="GO:0015833">
    <property type="term" value="P:peptide transport"/>
    <property type="evidence" value="ECO:0007669"/>
    <property type="project" value="InterPro"/>
</dbReference>
<name>A0A975S063_9RHOB</name>
<dbReference type="NCBIfam" id="TIGR01727">
    <property type="entry name" value="oligo_HPY"/>
    <property type="match status" value="1"/>
</dbReference>
<dbReference type="Pfam" id="PF00005">
    <property type="entry name" value="ABC_tran"/>
    <property type="match status" value="1"/>
</dbReference>
<dbReference type="AlphaFoldDB" id="A0A975S063"/>
<sequence>MTVPAITLDRISKTFTVAQGLLRRPRRLTAVRDLSLQVAEGQTLGLVGESGCGKSTVINLLLGQLLPDSGAVRLMGRDIRTIPVAERVRLVQPVFQDPNAALNPVRRIADLVGQPLRLHGSGGDVATEVRQILDLVGLPARLAEAYPGELSGGQRQRVAIARALILRPKILICDEPTSALDVSVQAQVINLLLSLRREMQLTMLFVSHNLAVIEHLAERVSVMYLGEKVEESPTDDLFRAARHPYSRALLAATLMPRPGAGIPPLPLGLAAADAMSLAGGCAFAPRCPAVTAQCRAQRPALVTDADHQIRCHLA</sequence>
<keyword evidence="8" id="KW-1185">Reference proteome</keyword>
<keyword evidence="3" id="KW-0813">Transport</keyword>
<accession>A0A975S063</accession>
<gene>
    <name evidence="7" type="ORF">KM031_10370</name>
</gene>
<evidence type="ECO:0000256" key="2">
    <source>
        <dbReference type="ARBA" id="ARBA00005417"/>
    </source>
</evidence>
<dbReference type="PANTHER" id="PTHR43776:SF7">
    <property type="entry name" value="D,D-DIPEPTIDE TRANSPORT ATP-BINDING PROTEIN DDPF-RELATED"/>
    <property type="match status" value="1"/>
</dbReference>
<comment type="subcellular location">
    <subcellularLocation>
        <location evidence="1">Cell inner membrane</location>
        <topology evidence="1">Peripheral membrane protein</topology>
    </subcellularLocation>
</comment>
<dbReference type="RefSeq" id="WP_215504965.1">
    <property type="nucleotide sequence ID" value="NZ_CP076361.1"/>
</dbReference>
<dbReference type="Proteomes" id="UP000679352">
    <property type="component" value="Chromosome"/>
</dbReference>
<dbReference type="SUPFAM" id="SSF52540">
    <property type="entry name" value="P-loop containing nucleoside triphosphate hydrolases"/>
    <property type="match status" value="1"/>
</dbReference>
<evidence type="ECO:0000256" key="3">
    <source>
        <dbReference type="ARBA" id="ARBA00022448"/>
    </source>
</evidence>
<evidence type="ECO:0000256" key="5">
    <source>
        <dbReference type="ARBA" id="ARBA00022840"/>
    </source>
</evidence>
<organism evidence="7 8">
    <name type="scientific">Gemmobacter fulvus</name>
    <dbReference type="NCBI Taxonomy" id="2840474"/>
    <lineage>
        <taxon>Bacteria</taxon>
        <taxon>Pseudomonadati</taxon>
        <taxon>Pseudomonadota</taxon>
        <taxon>Alphaproteobacteria</taxon>
        <taxon>Rhodobacterales</taxon>
        <taxon>Paracoccaceae</taxon>
        <taxon>Gemmobacter</taxon>
    </lineage>
</organism>
<dbReference type="Pfam" id="PF08352">
    <property type="entry name" value="oligo_HPY"/>
    <property type="match status" value="1"/>
</dbReference>
<dbReference type="InterPro" id="IPR003593">
    <property type="entry name" value="AAA+_ATPase"/>
</dbReference>
<dbReference type="InterPro" id="IPR003439">
    <property type="entry name" value="ABC_transporter-like_ATP-bd"/>
</dbReference>
<dbReference type="Gene3D" id="3.40.50.300">
    <property type="entry name" value="P-loop containing nucleotide triphosphate hydrolases"/>
    <property type="match status" value="1"/>
</dbReference>
<evidence type="ECO:0000313" key="8">
    <source>
        <dbReference type="Proteomes" id="UP000679352"/>
    </source>
</evidence>
<dbReference type="InterPro" id="IPR017871">
    <property type="entry name" value="ABC_transporter-like_CS"/>
</dbReference>
<proteinExistence type="inferred from homology"/>
<comment type="similarity">
    <text evidence="2">Belongs to the ABC transporter superfamily.</text>
</comment>
<dbReference type="GO" id="GO:0005524">
    <property type="term" value="F:ATP binding"/>
    <property type="evidence" value="ECO:0007669"/>
    <property type="project" value="UniProtKB-KW"/>
</dbReference>
<dbReference type="InterPro" id="IPR013563">
    <property type="entry name" value="Oligopep_ABC_C"/>
</dbReference>
<feature type="domain" description="ABC transporter" evidence="6">
    <location>
        <begin position="6"/>
        <end position="250"/>
    </location>
</feature>
<evidence type="ECO:0000259" key="6">
    <source>
        <dbReference type="PROSITE" id="PS50893"/>
    </source>
</evidence>
<dbReference type="SMART" id="SM00382">
    <property type="entry name" value="AAA"/>
    <property type="match status" value="1"/>
</dbReference>
<keyword evidence="4" id="KW-0547">Nucleotide-binding</keyword>
<dbReference type="GO" id="GO:0016887">
    <property type="term" value="F:ATP hydrolysis activity"/>
    <property type="evidence" value="ECO:0007669"/>
    <property type="project" value="InterPro"/>
</dbReference>
<dbReference type="GO" id="GO:0005886">
    <property type="term" value="C:plasma membrane"/>
    <property type="evidence" value="ECO:0007669"/>
    <property type="project" value="UniProtKB-SubCell"/>
</dbReference>
<dbReference type="GO" id="GO:0055085">
    <property type="term" value="P:transmembrane transport"/>
    <property type="evidence" value="ECO:0007669"/>
    <property type="project" value="UniProtKB-ARBA"/>
</dbReference>
<dbReference type="PROSITE" id="PS50893">
    <property type="entry name" value="ABC_TRANSPORTER_2"/>
    <property type="match status" value="1"/>
</dbReference>
<dbReference type="KEGG" id="gfu:KM031_10370"/>
<dbReference type="EMBL" id="CP076361">
    <property type="protein sequence ID" value="QWK89272.1"/>
    <property type="molecule type" value="Genomic_DNA"/>
</dbReference>